<evidence type="ECO:0000313" key="2">
    <source>
        <dbReference type="EMBL" id="ALV43757.1"/>
    </source>
</evidence>
<reference evidence="2 3" key="1">
    <citation type="submission" date="2015-12" db="EMBL/GenBank/DDBJ databases">
        <authorList>
            <person name="Shamseldin A."/>
            <person name="Moawad H."/>
            <person name="Abd El-Rahim W.M."/>
            <person name="Sadowsky M.J."/>
        </authorList>
    </citation>
    <scope>NUCLEOTIDE SEQUENCE [LARGE SCALE GENOMIC DNA]</scope>
    <source>
        <strain evidence="2 3">Ar51</strain>
    </source>
</reference>
<dbReference type="STRING" id="121292.AU252_04865"/>
<dbReference type="KEGG" id="psul:AU252_04865"/>
<accession>A0A0U3QH24</accession>
<proteinExistence type="predicted"/>
<dbReference type="Proteomes" id="UP000065151">
    <property type="component" value="Chromosome"/>
</dbReference>
<feature type="transmembrane region" description="Helical" evidence="1">
    <location>
        <begin position="39"/>
        <end position="64"/>
    </location>
</feature>
<name>A0A0U3QH24_9MICC</name>
<evidence type="ECO:0000313" key="3">
    <source>
        <dbReference type="Proteomes" id="UP000065151"/>
    </source>
</evidence>
<evidence type="ECO:0008006" key="4">
    <source>
        <dbReference type="Google" id="ProtNLM"/>
    </source>
</evidence>
<sequence>MAWAATVAALILLILLIIFIVQNQDDMTVRFIGLEGTIASGVALFIAAVGGGVLVAVAGAARILQLRSRTRHQLPAPPRTDRRA</sequence>
<dbReference type="EMBL" id="CP013747">
    <property type="protein sequence ID" value="ALV43757.1"/>
    <property type="molecule type" value="Genomic_DNA"/>
</dbReference>
<protein>
    <recommendedName>
        <fullName evidence="4">Lipopolysaccharide assembly protein A domain-containing protein</fullName>
    </recommendedName>
</protein>
<keyword evidence="1" id="KW-0472">Membrane</keyword>
<keyword evidence="1" id="KW-1133">Transmembrane helix</keyword>
<keyword evidence="1" id="KW-0812">Transmembrane</keyword>
<gene>
    <name evidence="2" type="ORF">AU252_04865</name>
</gene>
<dbReference type="AlphaFoldDB" id="A0A0U3QH24"/>
<organism evidence="2">
    <name type="scientific">Pseudarthrobacter sulfonivorans</name>
    <dbReference type="NCBI Taxonomy" id="121292"/>
    <lineage>
        <taxon>Bacteria</taxon>
        <taxon>Bacillati</taxon>
        <taxon>Actinomycetota</taxon>
        <taxon>Actinomycetes</taxon>
        <taxon>Micrococcales</taxon>
        <taxon>Micrococcaceae</taxon>
        <taxon>Pseudarthrobacter</taxon>
    </lineage>
</organism>
<evidence type="ECO:0000256" key="1">
    <source>
        <dbReference type="SAM" id="Phobius"/>
    </source>
</evidence>